<gene>
    <name evidence="1" type="ORF">LTR37_007814</name>
</gene>
<reference evidence="1" key="1">
    <citation type="submission" date="2023-07" db="EMBL/GenBank/DDBJ databases">
        <title>Black Yeasts Isolated from many extreme environments.</title>
        <authorList>
            <person name="Coleine C."/>
            <person name="Stajich J.E."/>
            <person name="Selbmann L."/>
        </authorList>
    </citation>
    <scope>NUCLEOTIDE SEQUENCE</scope>
    <source>
        <strain evidence="1">CCFEE 5714</strain>
    </source>
</reference>
<dbReference type="EMBL" id="JAUTXU010000055">
    <property type="protein sequence ID" value="KAK3714508.1"/>
    <property type="molecule type" value="Genomic_DNA"/>
</dbReference>
<evidence type="ECO:0000313" key="2">
    <source>
        <dbReference type="Proteomes" id="UP001281147"/>
    </source>
</evidence>
<protein>
    <submittedName>
        <fullName evidence="1">Uncharacterized protein</fullName>
    </submittedName>
</protein>
<sequence length="799" mass="79675">MYDINCQPAATPVAADTTVLTQKAYRTPNATTGTGRIPDVVVTPPPASLTVPGSTGAYAEGTPFVYFSAYEIVTKSRATFGNGSAGCAAVTQTYHMAEAFSFEYAGEDVNGSLLVGAGVTGDVNPAFLQVVGAETAKAGSWVAEPTVAVVVQNIMVAQAVLAMTQGPRVTPLMMTQSVLQTPEATLPDFNTPAPPEPTGGDDNLAPPGFTGRIEVTRTELAVPTPSNTPDGPGGGPPAEATAGGSPGDDDRPNSGGRPVQTNGGVWGPIFSAIVSVVKPGNARPTDGQPSNGQPTNGQPTNGQPTNGQPPNAQPTNAQFESVLEIFEQAQSSIEKDNPTALAIVNGLNGPNPTRGADRPNGGSGPGSNGGGPSDENDFVGRAGNGRPIVVIGGTTFSADSATQFDLGSGATLTPGGTAVFGGQSISLAPSLTALVVNGETHVASPMITPAPVLTIGGTTFTSGEGTKYDINGQQLTPGGVITVDGTTISLGSDALSVVQLTPGGVITVDGTTISLGSDASSVVVNGETQMIAQPMITPAPALTIGGNTFSPIGGTTYDINGQQLTPGGVITVDRTTISLGSDAAPVVVNGETQMLPQPMVTPAPELTIGGTVYAPNGGMTYSIDGQQLAPGGVITVDGTTISLGAGASSVVVNGLTQDLINPSAAGTTAAPVLTIGGQTFTATNGQTYVINGETLTAGEEETVTVNGKTYIVSLYPGATVVMIETEGPNGEVTATSYQTLYQGAGARPTITNTVSAGSKPSAGPSQTVAPALGRAAPSSTAGLSAVCVAFGTLVLAIWL</sequence>
<comment type="caution">
    <text evidence="1">The sequence shown here is derived from an EMBL/GenBank/DDBJ whole genome shotgun (WGS) entry which is preliminary data.</text>
</comment>
<evidence type="ECO:0000313" key="1">
    <source>
        <dbReference type="EMBL" id="KAK3714508.1"/>
    </source>
</evidence>
<dbReference type="Proteomes" id="UP001281147">
    <property type="component" value="Unassembled WGS sequence"/>
</dbReference>
<accession>A0ACC3NCM9</accession>
<keyword evidence="2" id="KW-1185">Reference proteome</keyword>
<organism evidence="1 2">
    <name type="scientific">Vermiconidia calcicola</name>
    <dbReference type="NCBI Taxonomy" id="1690605"/>
    <lineage>
        <taxon>Eukaryota</taxon>
        <taxon>Fungi</taxon>
        <taxon>Dikarya</taxon>
        <taxon>Ascomycota</taxon>
        <taxon>Pezizomycotina</taxon>
        <taxon>Dothideomycetes</taxon>
        <taxon>Dothideomycetidae</taxon>
        <taxon>Mycosphaerellales</taxon>
        <taxon>Extremaceae</taxon>
        <taxon>Vermiconidia</taxon>
    </lineage>
</organism>
<proteinExistence type="predicted"/>
<name>A0ACC3NCM9_9PEZI</name>